<dbReference type="EMBL" id="JBGOGF010000004">
    <property type="protein sequence ID" value="MFA1771342.1"/>
    <property type="molecule type" value="Genomic_DNA"/>
</dbReference>
<dbReference type="OrthoDB" id="1496278at2"/>
<sequence>MKTLYLILMIVLVTNLNSLGQSVNKILENGKLIKRQEKIFLEYNNGKLFYDYGKVPVDFNPLTDSSIFLIDNTSVNIWIKSLNPLKFNNKFNIIEIEDIIESNYNEAFGKLIKGLSSLLPPPAAAPPAPVTPTPEQLACDNYTDYLIKGVKKINNLLDNNNNKNVNSIFNKLSSLTFNHSISTDTSLINQNIKTLIKQNENIKLRIQSLRDSINIFSCSPSLKFQEFTVKTLVTNILSEAELERIVQEKRFKNLNKLSLLVRTTIETANKIGASEQLYTPLEPVTAIRGKVKYAVIEISKGGFKLNNTDIEKAEIVQAEETDKITSILVIRKFFRFIPDVSAGVAFTDITFPKFGTAVDANGRTIIADAGEEKLRKVNVSAMINFNYFAPDIRPLYPFAQLGLGTNFDYPTFFTGGGINIDRRIALSGGWASTWVKQLNELKIGDPVPGTADLEKDITQEFNWFKPYFSIQLKF</sequence>
<protein>
    <submittedName>
        <fullName evidence="1">Uncharacterized protein</fullName>
    </submittedName>
</protein>
<organism evidence="1 3">
    <name type="scientific">Rufibacter glacialis</name>
    <dbReference type="NCBI Taxonomy" id="1259555"/>
    <lineage>
        <taxon>Bacteria</taxon>
        <taxon>Pseudomonadati</taxon>
        <taxon>Bacteroidota</taxon>
        <taxon>Cytophagia</taxon>
        <taxon>Cytophagales</taxon>
        <taxon>Hymenobacteraceae</taxon>
        <taxon>Rufibacter</taxon>
    </lineage>
</organism>
<reference evidence="1 3" key="2">
    <citation type="submission" date="2019-09" db="EMBL/GenBank/DDBJ databases">
        <title>A bacterium isolated from glacier soil.</title>
        <authorList>
            <person name="Liu Q."/>
        </authorList>
    </citation>
    <scope>NUCLEOTIDE SEQUENCE [LARGE SCALE GENOMIC DNA]</scope>
    <source>
        <strain evidence="1 3">MDT1-10-3</strain>
    </source>
</reference>
<reference evidence="1 3" key="1">
    <citation type="submission" date="2019-07" db="EMBL/GenBank/DDBJ databases">
        <authorList>
            <person name="Qu J.-H."/>
        </authorList>
    </citation>
    <scope>NUCLEOTIDE SEQUENCE [LARGE SCALE GENOMIC DNA]</scope>
    <source>
        <strain evidence="1 3">MDT1-10-3</strain>
    </source>
</reference>
<evidence type="ECO:0000313" key="2">
    <source>
        <dbReference type="EMBL" id="MFA1771342.1"/>
    </source>
</evidence>
<reference evidence="2 4" key="3">
    <citation type="submission" date="2024-08" db="EMBL/GenBank/DDBJ databases">
        <authorList>
            <person name="Wei W."/>
        </authorList>
    </citation>
    <scope>NUCLEOTIDE SEQUENCE [LARGE SCALE GENOMIC DNA]</scope>
    <source>
        <strain evidence="2 4">XU2</strain>
    </source>
</reference>
<dbReference type="Proteomes" id="UP000323866">
    <property type="component" value="Unassembled WGS sequence"/>
</dbReference>
<dbReference type="Proteomes" id="UP001570846">
    <property type="component" value="Unassembled WGS sequence"/>
</dbReference>
<evidence type="ECO:0000313" key="1">
    <source>
        <dbReference type="EMBL" id="KAA6432506.1"/>
    </source>
</evidence>
<dbReference type="AlphaFoldDB" id="A0A5M8QCG3"/>
<dbReference type="EMBL" id="VKKZ01000022">
    <property type="protein sequence ID" value="KAA6432506.1"/>
    <property type="molecule type" value="Genomic_DNA"/>
</dbReference>
<gene>
    <name evidence="2" type="ORF">ACD591_08575</name>
    <name evidence="1" type="ORF">FOE74_15530</name>
</gene>
<evidence type="ECO:0000313" key="3">
    <source>
        <dbReference type="Proteomes" id="UP000323866"/>
    </source>
</evidence>
<keyword evidence="4" id="KW-1185">Reference proteome</keyword>
<evidence type="ECO:0000313" key="4">
    <source>
        <dbReference type="Proteomes" id="UP001570846"/>
    </source>
</evidence>
<proteinExistence type="predicted"/>
<dbReference type="RefSeq" id="WP_149099538.1">
    <property type="nucleotide sequence ID" value="NZ_BMMG01000005.1"/>
</dbReference>
<comment type="caution">
    <text evidence="1">The sequence shown here is derived from an EMBL/GenBank/DDBJ whole genome shotgun (WGS) entry which is preliminary data.</text>
</comment>
<accession>A0A5M8QCG3</accession>
<name>A0A5M8QCG3_9BACT</name>